<dbReference type="SMART" id="SM00304">
    <property type="entry name" value="HAMP"/>
    <property type="match status" value="1"/>
</dbReference>
<feature type="domain" description="EAL" evidence="2">
    <location>
        <begin position="439"/>
        <end position="683"/>
    </location>
</feature>
<dbReference type="PANTHER" id="PTHR44757">
    <property type="entry name" value="DIGUANYLATE CYCLASE DGCP"/>
    <property type="match status" value="1"/>
</dbReference>
<dbReference type="EMBL" id="JABYQV010000003">
    <property type="protein sequence ID" value="NVP30517.1"/>
    <property type="molecule type" value="Genomic_DNA"/>
</dbReference>
<keyword evidence="1" id="KW-0812">Transmembrane</keyword>
<evidence type="ECO:0000313" key="6">
    <source>
        <dbReference type="Proteomes" id="UP000531581"/>
    </source>
</evidence>
<dbReference type="InterPro" id="IPR000160">
    <property type="entry name" value="GGDEF_dom"/>
</dbReference>
<dbReference type="InterPro" id="IPR035919">
    <property type="entry name" value="EAL_sf"/>
</dbReference>
<dbReference type="SUPFAM" id="SSF55073">
    <property type="entry name" value="Nucleotide cyclase"/>
    <property type="match status" value="1"/>
</dbReference>
<dbReference type="Gene3D" id="3.30.70.270">
    <property type="match status" value="1"/>
</dbReference>
<dbReference type="GO" id="GO:0007165">
    <property type="term" value="P:signal transduction"/>
    <property type="evidence" value="ECO:0007669"/>
    <property type="project" value="InterPro"/>
</dbReference>
<proteinExistence type="predicted"/>
<reference evidence="5 6" key="1">
    <citation type="submission" date="2020-05" db="EMBL/GenBank/DDBJ databases">
        <title>Draft Genome Sequences of Sphingomonas sp. Isolated from the International Space Station.</title>
        <authorList>
            <person name="Bijlani S."/>
            <person name="Singh N.K."/>
            <person name="Mason C.E."/>
            <person name="Wang C.C."/>
            <person name="Venkateswaran K."/>
        </authorList>
    </citation>
    <scope>NUCLEOTIDE SEQUENCE [LARGE SCALE GENOMIC DNA]</scope>
    <source>
        <strain evidence="5">ISS-IIF7SWP</strain>
    </source>
</reference>
<dbReference type="SMART" id="SM00052">
    <property type="entry name" value="EAL"/>
    <property type="match status" value="1"/>
</dbReference>
<evidence type="ECO:0000259" key="4">
    <source>
        <dbReference type="PROSITE" id="PS50887"/>
    </source>
</evidence>
<evidence type="ECO:0000313" key="5">
    <source>
        <dbReference type="EMBL" id="NVP30517.1"/>
    </source>
</evidence>
<dbReference type="NCBIfam" id="TIGR00254">
    <property type="entry name" value="GGDEF"/>
    <property type="match status" value="1"/>
</dbReference>
<dbReference type="SUPFAM" id="SSF141868">
    <property type="entry name" value="EAL domain-like"/>
    <property type="match status" value="1"/>
</dbReference>
<dbReference type="Pfam" id="PF00672">
    <property type="entry name" value="HAMP"/>
    <property type="match status" value="1"/>
</dbReference>
<keyword evidence="1" id="KW-1133">Transmembrane helix</keyword>
<dbReference type="AlphaFoldDB" id="A0A7Y7QTP4"/>
<dbReference type="PROSITE" id="PS50887">
    <property type="entry name" value="GGDEF"/>
    <property type="match status" value="1"/>
</dbReference>
<dbReference type="Proteomes" id="UP000531581">
    <property type="component" value="Unassembled WGS sequence"/>
</dbReference>
<accession>A0A7Y7QTP4</accession>
<feature type="domain" description="HAMP" evidence="3">
    <location>
        <begin position="213"/>
        <end position="266"/>
    </location>
</feature>
<dbReference type="InterPro" id="IPR029787">
    <property type="entry name" value="Nucleotide_cyclase"/>
</dbReference>
<gene>
    <name evidence="5" type="ORF">HLV41_05625</name>
</gene>
<protein>
    <submittedName>
        <fullName evidence="5">EAL domain-containing protein</fullName>
    </submittedName>
</protein>
<dbReference type="GO" id="GO:0016020">
    <property type="term" value="C:membrane"/>
    <property type="evidence" value="ECO:0007669"/>
    <property type="project" value="InterPro"/>
</dbReference>
<dbReference type="InterPro" id="IPR003660">
    <property type="entry name" value="HAMP_dom"/>
</dbReference>
<dbReference type="PROSITE" id="PS50883">
    <property type="entry name" value="EAL"/>
    <property type="match status" value="1"/>
</dbReference>
<dbReference type="Pfam" id="PF00563">
    <property type="entry name" value="EAL"/>
    <property type="match status" value="1"/>
</dbReference>
<dbReference type="Gene3D" id="6.10.340.10">
    <property type="match status" value="1"/>
</dbReference>
<dbReference type="PANTHER" id="PTHR44757:SF2">
    <property type="entry name" value="BIOFILM ARCHITECTURE MAINTENANCE PROTEIN MBAA"/>
    <property type="match status" value="1"/>
</dbReference>
<dbReference type="InterPro" id="IPR001633">
    <property type="entry name" value="EAL_dom"/>
</dbReference>
<organism evidence="5 6">
    <name type="scientific">Sphingomonas sanguinis</name>
    <dbReference type="NCBI Taxonomy" id="33051"/>
    <lineage>
        <taxon>Bacteria</taxon>
        <taxon>Pseudomonadati</taxon>
        <taxon>Pseudomonadota</taxon>
        <taxon>Alphaproteobacteria</taxon>
        <taxon>Sphingomonadales</taxon>
        <taxon>Sphingomonadaceae</taxon>
        <taxon>Sphingomonas</taxon>
    </lineage>
</organism>
<dbReference type="CDD" id="cd01948">
    <property type="entry name" value="EAL"/>
    <property type="match status" value="1"/>
</dbReference>
<dbReference type="Pfam" id="PF00990">
    <property type="entry name" value="GGDEF"/>
    <property type="match status" value="1"/>
</dbReference>
<dbReference type="PROSITE" id="PS50885">
    <property type="entry name" value="HAMP"/>
    <property type="match status" value="1"/>
</dbReference>
<dbReference type="InterPro" id="IPR052155">
    <property type="entry name" value="Biofilm_reg_signaling"/>
</dbReference>
<feature type="domain" description="GGDEF" evidence="4">
    <location>
        <begin position="301"/>
        <end position="430"/>
    </location>
</feature>
<dbReference type="InterPro" id="IPR043128">
    <property type="entry name" value="Rev_trsase/Diguanyl_cyclase"/>
</dbReference>
<name>A0A7Y7QTP4_9SPHN</name>
<dbReference type="CDD" id="cd01949">
    <property type="entry name" value="GGDEF"/>
    <property type="match status" value="1"/>
</dbReference>
<keyword evidence="1" id="KW-0472">Membrane</keyword>
<comment type="caution">
    <text evidence="5">The sequence shown here is derived from an EMBL/GenBank/DDBJ whole genome shotgun (WGS) entry which is preliminary data.</text>
</comment>
<evidence type="ECO:0000256" key="1">
    <source>
        <dbReference type="SAM" id="Phobius"/>
    </source>
</evidence>
<sequence length="683" mass="76498">MNWLFLRLRSLEFRFAVMLSTVLCISTALGLTGVSFHRQLVSTTEATGRIAMNLDDFAAADTQLRVLRIHLMDVKRRLDRHDGNREADWAAMEQMLAAQLAQRQAGALALTPRGQDVEIRLRKAEQRFFRETRAILRDARADPRTLQAALPRFQRSLRSVEYWRDDMRRMMRRELTRRTREAALLARHGLMQMTLAAVLMLILVGALILWLRWRIIEPLMTIVAAVRAMKGGRALQPLPYAQRVDELGELTRALQAFAQEAEERERIQRQVEYLAHHDPLTGLANRLVFAERLEKALQAGRRIALLAIDLDGFKSVNDTLGHATGDAMLQRASAMLLAAVDEGDVVARIGGDEFAIIHYLSETERDAQAVADRIYGVAAADPATPSVRLSIGIALSQHHGIECDELQACADIALYRAKADGRHRARHYDAAMDEERRQRHWLAHELRDASVRGELSLAFQPIADCPSRRIIGQEALARWTHPVLGPVSPDIFIALAEENGLIAEIGRFLLVEALVAARDWPRDWMLAINLSPVQLRDPLLADEMLATIADHGMHPRRVEVEVTEGVLIDRRETATANLRTLRGAGVRIVMDDFGTGYSSLSSLQQFPFDKIKIDRSFIRAMDAQGPALSIVRASLGLGRSLNIPIVAEGVETEYQYAMLRDLGCDQIQGYLIGRPAISHAQAA</sequence>
<dbReference type="SMART" id="SM00267">
    <property type="entry name" value="GGDEF"/>
    <property type="match status" value="1"/>
</dbReference>
<feature type="transmembrane region" description="Helical" evidence="1">
    <location>
        <begin position="190"/>
        <end position="211"/>
    </location>
</feature>
<dbReference type="Gene3D" id="3.20.20.450">
    <property type="entry name" value="EAL domain"/>
    <property type="match status" value="1"/>
</dbReference>
<evidence type="ECO:0000259" key="2">
    <source>
        <dbReference type="PROSITE" id="PS50883"/>
    </source>
</evidence>
<evidence type="ECO:0000259" key="3">
    <source>
        <dbReference type="PROSITE" id="PS50885"/>
    </source>
</evidence>
<dbReference type="SUPFAM" id="SSF158472">
    <property type="entry name" value="HAMP domain-like"/>
    <property type="match status" value="1"/>
</dbReference>